<evidence type="ECO:0000313" key="3">
    <source>
        <dbReference type="Proteomes" id="UP001156398"/>
    </source>
</evidence>
<feature type="compositionally biased region" description="Basic and acidic residues" evidence="1">
    <location>
        <begin position="349"/>
        <end position="360"/>
    </location>
</feature>
<keyword evidence="3" id="KW-1185">Reference proteome</keyword>
<evidence type="ECO:0000256" key="1">
    <source>
        <dbReference type="SAM" id="MobiDB-lite"/>
    </source>
</evidence>
<dbReference type="EMBL" id="JAAGKO020000005">
    <property type="protein sequence ID" value="MDI5962251.1"/>
    <property type="molecule type" value="Genomic_DNA"/>
</dbReference>
<reference evidence="2 3" key="1">
    <citation type="submission" date="2023-05" db="EMBL/GenBank/DDBJ databases">
        <title>Streptantibioticus silvisoli sp. nov., acidotolerant actinomycetes 1 from pine litter.</title>
        <authorList>
            <person name="Swiecimska M."/>
            <person name="Golinska P."/>
            <person name="Sangal V."/>
            <person name="Wachnowicz B."/>
            <person name="Goodfellow M."/>
        </authorList>
    </citation>
    <scope>NUCLEOTIDE SEQUENCE [LARGE SCALE GENOMIC DNA]</scope>
    <source>
        <strain evidence="2 3">SL54</strain>
    </source>
</reference>
<accession>A0ABT6VUU7</accession>
<gene>
    <name evidence="2" type="ORF">POF43_005900</name>
</gene>
<name>A0ABT6VUU7_9ACTN</name>
<feature type="region of interest" description="Disordered" evidence="1">
    <location>
        <begin position="349"/>
        <end position="445"/>
    </location>
</feature>
<dbReference type="Proteomes" id="UP001156398">
    <property type="component" value="Unassembled WGS sequence"/>
</dbReference>
<dbReference type="RefSeq" id="WP_271322474.1">
    <property type="nucleotide sequence ID" value="NZ_JAAGKO020000005.1"/>
</dbReference>
<organism evidence="2 3">
    <name type="scientific">Streptantibioticus silvisoli</name>
    <dbReference type="NCBI Taxonomy" id="2705255"/>
    <lineage>
        <taxon>Bacteria</taxon>
        <taxon>Bacillati</taxon>
        <taxon>Actinomycetota</taxon>
        <taxon>Actinomycetes</taxon>
        <taxon>Kitasatosporales</taxon>
        <taxon>Streptomycetaceae</taxon>
        <taxon>Streptantibioticus</taxon>
    </lineage>
</organism>
<evidence type="ECO:0000313" key="2">
    <source>
        <dbReference type="EMBL" id="MDI5962251.1"/>
    </source>
</evidence>
<feature type="region of interest" description="Disordered" evidence="1">
    <location>
        <begin position="530"/>
        <end position="549"/>
    </location>
</feature>
<proteinExistence type="predicted"/>
<comment type="caution">
    <text evidence="2">The sequence shown here is derived from an EMBL/GenBank/DDBJ whole genome shotgun (WGS) entry which is preliminary data.</text>
</comment>
<sequence length="549" mass="59338">MTTVTPADADQLFDTACKAADAVLFEGYVLYPYRASAAKNRMRWQFGVLVPPSWDGHRGEHSTQRTECLMEPRGDAEVTVRLRFLRVRRRTVLRCLPGGGHAPADSLDLPDRVLVPWDEGVEERVDVTATIEQLCGVGVEAPVGLPADEDTEEVYDAAGAKVGRLVRRGERVDAVVRLTATELPGPYRVLRLTVVVKNTGDWTAEAGGDTSREAALPHSLVAAHLMIGLTSGSFVSMTDPPEWARAAVADCRNDRTWPVLAGVDGRADVMLSSPIILEDHPRIAPESPGALYDSLEIDEILALRTAALTDQEKREARGTDERAGAVVDLADSLPPEVLERLHGAVRSLREATGEVDRPDEPPVLTTPDLDGPPVLTTPDRDEFPVLTAPHPDGFPDLTTPVRDELPVPTAPHADEPLAPSSPDPDEGLARALRPDAPWWDPAADRSVDPARDRVLVDGRSVGAGSRVRLRPGQRRTDAQDIFLHGRTALVEAVLHDVDGAVHLAVTVEDDPGAELRRLQGRFLYFQPDEVSVLPTPSGTPGGSDSRAPA</sequence>
<protein>
    <submittedName>
        <fullName evidence="2">Uncharacterized protein</fullName>
    </submittedName>
</protein>